<evidence type="ECO:0000256" key="2">
    <source>
        <dbReference type="ARBA" id="ARBA00022723"/>
    </source>
</evidence>
<reference evidence="8" key="1">
    <citation type="submission" date="2023-08" db="EMBL/GenBank/DDBJ databases">
        <title>A de novo genome assembly of Solanum verrucosum Schlechtendal, a Mexican diploid species geographically isolated from the other diploid A-genome species in potato relatives.</title>
        <authorList>
            <person name="Hosaka K."/>
        </authorList>
    </citation>
    <scope>NUCLEOTIDE SEQUENCE</scope>
    <source>
        <tissue evidence="8">Young leaves</tissue>
    </source>
</reference>
<evidence type="ECO:0000313" key="8">
    <source>
        <dbReference type="EMBL" id="WMV37830.1"/>
    </source>
</evidence>
<dbReference type="AlphaFoldDB" id="A0AAF0U218"/>
<evidence type="ECO:0000256" key="5">
    <source>
        <dbReference type="ARBA" id="ARBA00023049"/>
    </source>
</evidence>
<dbReference type="Gene3D" id="3.40.350.10">
    <property type="entry name" value="Creatinase/prolidase N-terminal domain"/>
    <property type="match status" value="1"/>
</dbReference>
<evidence type="ECO:0000313" key="9">
    <source>
        <dbReference type="Proteomes" id="UP001234989"/>
    </source>
</evidence>
<keyword evidence="3" id="KW-0378">Hydrolase</keyword>
<feature type="domain" description="Aminopeptidase P N-terminal" evidence="7">
    <location>
        <begin position="8"/>
        <end position="63"/>
    </location>
</feature>
<keyword evidence="6" id="KW-0472">Membrane</keyword>
<evidence type="ECO:0000256" key="6">
    <source>
        <dbReference type="SAM" id="Phobius"/>
    </source>
</evidence>
<dbReference type="GO" id="GO:0030145">
    <property type="term" value="F:manganese ion binding"/>
    <property type="evidence" value="ECO:0007669"/>
    <property type="project" value="InterPro"/>
</dbReference>
<protein>
    <recommendedName>
        <fullName evidence="7">Aminopeptidase P N-terminal domain-containing protein</fullName>
    </recommendedName>
</protein>
<dbReference type="Pfam" id="PF05195">
    <property type="entry name" value="AMP_N"/>
    <property type="match status" value="1"/>
</dbReference>
<name>A0AAF0U218_SOLVR</name>
<evidence type="ECO:0000256" key="3">
    <source>
        <dbReference type="ARBA" id="ARBA00022801"/>
    </source>
</evidence>
<keyword evidence="6" id="KW-1133">Transmembrane helix</keyword>
<dbReference type="PANTHER" id="PTHR48480">
    <property type="match status" value="1"/>
</dbReference>
<feature type="transmembrane region" description="Helical" evidence="6">
    <location>
        <begin position="98"/>
        <end position="121"/>
    </location>
</feature>
<dbReference type="GO" id="GO:0006508">
    <property type="term" value="P:proteolysis"/>
    <property type="evidence" value="ECO:0007669"/>
    <property type="project" value="UniProtKB-KW"/>
</dbReference>
<dbReference type="InterPro" id="IPR052433">
    <property type="entry name" value="X-Pro_dipept-like"/>
</dbReference>
<dbReference type="SUPFAM" id="SSF53092">
    <property type="entry name" value="Creatinase/prolidase N-terminal domain"/>
    <property type="match status" value="1"/>
</dbReference>
<dbReference type="Proteomes" id="UP001234989">
    <property type="component" value="Chromosome 7"/>
</dbReference>
<dbReference type="InterPro" id="IPR029149">
    <property type="entry name" value="Creatin/AminoP/Spt16_N"/>
</dbReference>
<dbReference type="GO" id="GO:0070006">
    <property type="term" value="F:metalloaminopeptidase activity"/>
    <property type="evidence" value="ECO:0007669"/>
    <property type="project" value="InterPro"/>
</dbReference>
<keyword evidence="1" id="KW-0645">Protease</keyword>
<sequence length="292" mass="33134">SLNIAFLMKDIASGKSMLFIPRLLADYAVWMGEIQPPSHFQEKYKITQVFYTDEIKEVLLDQYQATGAPLLFLLHGLNTDSNKYSKPAEFQGQKFKTILYGILFLLYKLLHSGIICFVGAFPVPALKVPIEVTVADLWSIHGWNLIFRKPLNDWEIKILVELLEVLEQFKDLSTAEDSLRGISWAMPWNIVDVLASWNREGANSSQKERRKGIEKFQTDLNTLHPILTECRVIKSNLELALIQYANDISSEAHVEPTSLWFSRAAKGVAPAIDRVKSAGVMQIHRPLPFSFG</sequence>
<gene>
    <name evidence="8" type="ORF">MTR67_031215</name>
</gene>
<keyword evidence="2" id="KW-0479">Metal-binding</keyword>
<proteinExistence type="predicted"/>
<evidence type="ECO:0000256" key="4">
    <source>
        <dbReference type="ARBA" id="ARBA00022997"/>
    </source>
</evidence>
<keyword evidence="4" id="KW-0224">Dipeptidase</keyword>
<keyword evidence="9" id="KW-1185">Reference proteome</keyword>
<evidence type="ECO:0000256" key="1">
    <source>
        <dbReference type="ARBA" id="ARBA00022670"/>
    </source>
</evidence>
<dbReference type="InterPro" id="IPR007865">
    <property type="entry name" value="Aminopep_P_N"/>
</dbReference>
<dbReference type="GO" id="GO:0016805">
    <property type="term" value="F:dipeptidase activity"/>
    <property type="evidence" value="ECO:0007669"/>
    <property type="project" value="UniProtKB-KW"/>
</dbReference>
<accession>A0AAF0U218</accession>
<dbReference type="EMBL" id="CP133618">
    <property type="protein sequence ID" value="WMV37830.1"/>
    <property type="molecule type" value="Genomic_DNA"/>
</dbReference>
<evidence type="ECO:0000259" key="7">
    <source>
        <dbReference type="Pfam" id="PF05195"/>
    </source>
</evidence>
<dbReference type="PANTHER" id="PTHR48480:SF2">
    <property type="entry name" value="PEPTIDASE D"/>
    <property type="match status" value="1"/>
</dbReference>
<organism evidence="8 9">
    <name type="scientific">Solanum verrucosum</name>
    <dbReference type="NCBI Taxonomy" id="315347"/>
    <lineage>
        <taxon>Eukaryota</taxon>
        <taxon>Viridiplantae</taxon>
        <taxon>Streptophyta</taxon>
        <taxon>Embryophyta</taxon>
        <taxon>Tracheophyta</taxon>
        <taxon>Spermatophyta</taxon>
        <taxon>Magnoliopsida</taxon>
        <taxon>eudicotyledons</taxon>
        <taxon>Gunneridae</taxon>
        <taxon>Pentapetalae</taxon>
        <taxon>asterids</taxon>
        <taxon>lamiids</taxon>
        <taxon>Solanales</taxon>
        <taxon>Solanaceae</taxon>
        <taxon>Solanoideae</taxon>
        <taxon>Solaneae</taxon>
        <taxon>Solanum</taxon>
    </lineage>
</organism>
<keyword evidence="5" id="KW-0482">Metalloprotease</keyword>
<keyword evidence="6" id="KW-0812">Transmembrane</keyword>
<feature type="non-terminal residue" evidence="8">
    <location>
        <position position="1"/>
    </location>
</feature>